<protein>
    <recommendedName>
        <fullName evidence="3">Jacalin-type lectin domain-containing protein</fullName>
    </recommendedName>
</protein>
<dbReference type="Gene3D" id="2.100.10.30">
    <property type="entry name" value="Jacalin-like lectin domain"/>
    <property type="match status" value="1"/>
</dbReference>
<dbReference type="OrthoDB" id="1109737at2759"/>
<dbReference type="InterPro" id="IPR001229">
    <property type="entry name" value="Jacalin-like_lectin_dom"/>
</dbReference>
<dbReference type="Proteomes" id="UP000011750">
    <property type="component" value="Chromosome A04"/>
</dbReference>
<dbReference type="GO" id="GO:0030246">
    <property type="term" value="F:carbohydrate binding"/>
    <property type="evidence" value="ECO:0007669"/>
    <property type="project" value="UniProtKB-KW"/>
</dbReference>
<dbReference type="SMR" id="M4F9C3"/>
<evidence type="ECO:0000313" key="5">
    <source>
        <dbReference type="Proteomes" id="UP000011750"/>
    </source>
</evidence>
<dbReference type="Gramene" id="Bra037686.1">
    <property type="protein sequence ID" value="Bra037686.1-P"/>
    <property type="gene ID" value="Bra037686"/>
</dbReference>
<keyword evidence="2" id="KW-0430">Lectin</keyword>
<evidence type="ECO:0000259" key="3">
    <source>
        <dbReference type="PROSITE" id="PS51752"/>
    </source>
</evidence>
<dbReference type="Pfam" id="PF01419">
    <property type="entry name" value="Jacalin"/>
    <property type="match status" value="1"/>
</dbReference>
<dbReference type="PROSITE" id="PS51752">
    <property type="entry name" value="JACALIN_LECTIN"/>
    <property type="match status" value="1"/>
</dbReference>
<accession>M4F9C3</accession>
<sequence>MGRMRMGPLGDPSYLREYEWDETGRTAISLIIVSFNNYSATAIQFGFVENEELVMSKTYGESYGCSKRVIRLNHETEFVTGISGEMDNDSYISSLTFHTNLRAHQAFHLKTNVGEKACPPLKIEFHSGILDRNEFDGFFGYYNAYRLITINFYARHILRGVNRIKYEE</sequence>
<reference evidence="4 5" key="1">
    <citation type="journal article" date="2011" name="Nat. Genet.">
        <title>The genome of the mesopolyploid crop species Brassica rapa.</title>
        <authorList>
            <consortium name="Brassica rapa Genome Sequencing Project Consortium"/>
            <person name="Wang X."/>
            <person name="Wang H."/>
            <person name="Wang J."/>
            <person name="Sun R."/>
            <person name="Wu J."/>
            <person name="Liu S."/>
            <person name="Bai Y."/>
            <person name="Mun J.H."/>
            <person name="Bancroft I."/>
            <person name="Cheng F."/>
            <person name="Huang S."/>
            <person name="Li X."/>
            <person name="Hua W."/>
            <person name="Wang J."/>
            <person name="Wang X."/>
            <person name="Freeling M."/>
            <person name="Pires J.C."/>
            <person name="Paterson A.H."/>
            <person name="Chalhoub B."/>
            <person name="Wang B."/>
            <person name="Hayward A."/>
            <person name="Sharpe A.G."/>
            <person name="Park B.S."/>
            <person name="Weisshaar B."/>
            <person name="Liu B."/>
            <person name="Li B."/>
            <person name="Liu B."/>
            <person name="Tong C."/>
            <person name="Song C."/>
            <person name="Duran C."/>
            <person name="Peng C."/>
            <person name="Geng C."/>
            <person name="Koh C."/>
            <person name="Lin C."/>
            <person name="Edwards D."/>
            <person name="Mu D."/>
            <person name="Shen D."/>
            <person name="Soumpourou E."/>
            <person name="Li F."/>
            <person name="Fraser F."/>
            <person name="Conant G."/>
            <person name="Lassalle G."/>
            <person name="King G.J."/>
            <person name="Bonnema G."/>
            <person name="Tang H."/>
            <person name="Wang H."/>
            <person name="Belcram H."/>
            <person name="Zhou H."/>
            <person name="Hirakawa H."/>
            <person name="Abe H."/>
            <person name="Guo H."/>
            <person name="Wang H."/>
            <person name="Jin H."/>
            <person name="Parkin I.A."/>
            <person name="Batley J."/>
            <person name="Kim J.S."/>
            <person name="Just J."/>
            <person name="Li J."/>
            <person name="Xu J."/>
            <person name="Deng J."/>
            <person name="Kim J.A."/>
            <person name="Li J."/>
            <person name="Yu J."/>
            <person name="Meng J."/>
            <person name="Wang J."/>
            <person name="Min J."/>
            <person name="Poulain J."/>
            <person name="Wang J."/>
            <person name="Hatakeyama K."/>
            <person name="Wu K."/>
            <person name="Wang L."/>
            <person name="Fang L."/>
            <person name="Trick M."/>
            <person name="Links M.G."/>
            <person name="Zhao M."/>
            <person name="Jin M."/>
            <person name="Ramchiary N."/>
            <person name="Drou N."/>
            <person name="Berkman P.J."/>
            <person name="Cai Q."/>
            <person name="Huang Q."/>
            <person name="Li R."/>
            <person name="Tabata S."/>
            <person name="Cheng S."/>
            <person name="Zhang S."/>
            <person name="Zhang S."/>
            <person name="Huang S."/>
            <person name="Sato S."/>
            <person name="Sun S."/>
            <person name="Kwon S.J."/>
            <person name="Choi S.R."/>
            <person name="Lee T.H."/>
            <person name="Fan W."/>
            <person name="Zhao X."/>
            <person name="Tan X."/>
            <person name="Xu X."/>
            <person name="Wang Y."/>
            <person name="Qiu Y."/>
            <person name="Yin Y."/>
            <person name="Li Y."/>
            <person name="Du Y."/>
            <person name="Liao Y."/>
            <person name="Lim Y."/>
            <person name="Narusaka Y."/>
            <person name="Wang Y."/>
            <person name="Wang Z."/>
            <person name="Li Z."/>
            <person name="Wang Z."/>
            <person name="Xiong Z."/>
            <person name="Zhang Z."/>
        </authorList>
    </citation>
    <scope>NUCLEOTIDE SEQUENCE [LARGE SCALE GENOMIC DNA]</scope>
    <source>
        <strain evidence="4 5">cv. Chiifu-401-42</strain>
    </source>
</reference>
<comment type="similarity">
    <text evidence="1">Belongs to the jacalin lectin family.</text>
</comment>
<dbReference type="EnsemblPlants" id="Bra037686.1">
    <property type="protein sequence ID" value="Bra037686.1-P"/>
    <property type="gene ID" value="Bra037686"/>
</dbReference>
<evidence type="ECO:0000256" key="1">
    <source>
        <dbReference type="ARBA" id="ARBA00006568"/>
    </source>
</evidence>
<dbReference type="HOGENOM" id="CLU_076205_0_1_1"/>
<proteinExistence type="inferred from homology"/>
<evidence type="ECO:0000313" key="4">
    <source>
        <dbReference type="EnsemblPlants" id="Bra037686.1-P"/>
    </source>
</evidence>
<dbReference type="SUPFAM" id="SSF51101">
    <property type="entry name" value="Mannose-binding lectins"/>
    <property type="match status" value="1"/>
</dbReference>
<name>M4F9C3_BRACM</name>
<dbReference type="PANTHER" id="PTHR47293:SF45">
    <property type="entry name" value="JACALIN-TYPE LECTIN DOMAIN-CONTAINING PROTEIN"/>
    <property type="match status" value="1"/>
</dbReference>
<dbReference type="InParanoid" id="M4F9C3"/>
<feature type="domain" description="Jacalin-type lectin" evidence="3">
    <location>
        <begin position="3"/>
        <end position="156"/>
    </location>
</feature>
<reference evidence="4 5" key="2">
    <citation type="journal article" date="2018" name="Hortic Res">
        <title>Improved Brassica rapa reference genome by single-molecule sequencing and chromosome conformation capture technologies.</title>
        <authorList>
            <person name="Zhang L."/>
            <person name="Cai X."/>
            <person name="Wu J."/>
            <person name="Liu M."/>
            <person name="Grob S."/>
            <person name="Cheng F."/>
            <person name="Liang J."/>
            <person name="Cai C."/>
            <person name="Liu Z."/>
            <person name="Liu B."/>
            <person name="Wang F."/>
            <person name="Li S."/>
            <person name="Liu F."/>
            <person name="Li X."/>
            <person name="Cheng L."/>
            <person name="Yang W."/>
            <person name="Li M.H."/>
            <person name="Grossniklaus U."/>
            <person name="Zheng H."/>
            <person name="Wang X."/>
        </authorList>
    </citation>
    <scope>NUCLEOTIDE SEQUENCE [LARGE SCALE GENOMIC DNA]</scope>
    <source>
        <strain evidence="4 5">cv. Chiifu-401-42</strain>
    </source>
</reference>
<dbReference type="PANTHER" id="PTHR47293">
    <property type="entry name" value="JACALIN-RELATED LECTIN 3"/>
    <property type="match status" value="1"/>
</dbReference>
<reference evidence="4" key="3">
    <citation type="submission" date="2023-03" db="UniProtKB">
        <authorList>
            <consortium name="EnsemblPlants"/>
        </authorList>
    </citation>
    <scope>IDENTIFICATION</scope>
    <source>
        <strain evidence="4">cv. Chiifu-401-42</strain>
    </source>
</reference>
<evidence type="ECO:0000256" key="2">
    <source>
        <dbReference type="ARBA" id="ARBA00022734"/>
    </source>
</evidence>
<dbReference type="InterPro" id="IPR036404">
    <property type="entry name" value="Jacalin-like_lectin_dom_sf"/>
</dbReference>
<organism evidence="4 5">
    <name type="scientific">Brassica campestris</name>
    <name type="common">Field mustard</name>
    <dbReference type="NCBI Taxonomy" id="3711"/>
    <lineage>
        <taxon>Eukaryota</taxon>
        <taxon>Viridiplantae</taxon>
        <taxon>Streptophyta</taxon>
        <taxon>Embryophyta</taxon>
        <taxon>Tracheophyta</taxon>
        <taxon>Spermatophyta</taxon>
        <taxon>Magnoliopsida</taxon>
        <taxon>eudicotyledons</taxon>
        <taxon>Gunneridae</taxon>
        <taxon>Pentapetalae</taxon>
        <taxon>rosids</taxon>
        <taxon>malvids</taxon>
        <taxon>Brassicales</taxon>
        <taxon>Brassicaceae</taxon>
        <taxon>Brassiceae</taxon>
        <taxon>Brassica</taxon>
    </lineage>
</organism>
<keyword evidence="5" id="KW-1185">Reference proteome</keyword>
<dbReference type="SMART" id="SM00915">
    <property type="entry name" value="Jacalin"/>
    <property type="match status" value="1"/>
</dbReference>
<dbReference type="AlphaFoldDB" id="M4F9C3"/>